<proteinExistence type="predicted"/>
<reference evidence="4 5" key="1">
    <citation type="journal article" date="2021" name="bioRxiv">
        <title>Chromosome-scale and haplotype-resolved genome assembly of a tetraploid potato cultivar.</title>
        <authorList>
            <person name="Sun H."/>
            <person name="Jiao W.-B."/>
            <person name="Krause K."/>
            <person name="Campoy J.A."/>
            <person name="Goel M."/>
            <person name="Folz-Donahue K."/>
            <person name="Kukat C."/>
            <person name="Huettel B."/>
            <person name="Schneeberger K."/>
        </authorList>
    </citation>
    <scope>NUCLEOTIDE SEQUENCE [LARGE SCALE GENOMIC DNA]</scope>
    <source>
        <strain evidence="4">SolTubOtavaFocal</strain>
        <tissue evidence="4">Leaves</tissue>
    </source>
</reference>
<dbReference type="Pfam" id="PF03004">
    <property type="entry name" value="Transposase_24"/>
    <property type="match status" value="1"/>
</dbReference>
<evidence type="ECO:0000259" key="3">
    <source>
        <dbReference type="Pfam" id="PF13960"/>
    </source>
</evidence>
<dbReference type="InterPro" id="IPR004252">
    <property type="entry name" value="Probable_transposase_24"/>
</dbReference>
<comment type="caution">
    <text evidence="4">The sequence shown here is derived from an EMBL/GenBank/DDBJ whole genome shotgun (WGS) entry which is preliminary data.</text>
</comment>
<dbReference type="InterPro" id="IPR025452">
    <property type="entry name" value="DUF4218"/>
</dbReference>
<accession>A0ABQ7V1A3</accession>
<dbReference type="Pfam" id="PF13952">
    <property type="entry name" value="DUF4216"/>
    <property type="match status" value="1"/>
</dbReference>
<dbReference type="Proteomes" id="UP000826656">
    <property type="component" value="Unassembled WGS sequence"/>
</dbReference>
<dbReference type="InterPro" id="IPR025312">
    <property type="entry name" value="DUF4216"/>
</dbReference>
<dbReference type="PANTHER" id="PTHR48258">
    <property type="entry name" value="DUF4218 DOMAIN-CONTAINING PROTEIN-RELATED"/>
    <property type="match status" value="1"/>
</dbReference>
<dbReference type="PANTHER" id="PTHR48258:SF4">
    <property type="entry name" value="DUF4216 DOMAIN-CONTAINING PROTEIN"/>
    <property type="match status" value="1"/>
</dbReference>
<evidence type="ECO:0000313" key="4">
    <source>
        <dbReference type="EMBL" id="KAH0757842.1"/>
    </source>
</evidence>
<keyword evidence="5" id="KW-1185">Reference proteome</keyword>
<gene>
    <name evidence="4" type="ORF">KY290_021335</name>
</gene>
<dbReference type="Pfam" id="PF13960">
    <property type="entry name" value="DUF4218"/>
    <property type="match status" value="1"/>
</dbReference>
<keyword evidence="1" id="KW-0175">Coiled coil</keyword>
<feature type="domain" description="DUF4218" evidence="3">
    <location>
        <begin position="56"/>
        <end position="167"/>
    </location>
</feature>
<feature type="domain" description="DUF4216" evidence="2">
    <location>
        <begin position="325"/>
        <end position="397"/>
    </location>
</feature>
<dbReference type="EMBL" id="JAIVGD010000015">
    <property type="protein sequence ID" value="KAH0757842.1"/>
    <property type="molecule type" value="Genomic_DNA"/>
</dbReference>
<feature type="coiled-coil region" evidence="1">
    <location>
        <begin position="675"/>
        <end position="710"/>
    </location>
</feature>
<evidence type="ECO:0008006" key="6">
    <source>
        <dbReference type="Google" id="ProtNLM"/>
    </source>
</evidence>
<name>A0ABQ7V1A3_SOLTU</name>
<evidence type="ECO:0000259" key="2">
    <source>
        <dbReference type="Pfam" id="PF13952"/>
    </source>
</evidence>
<evidence type="ECO:0000313" key="5">
    <source>
        <dbReference type="Proteomes" id="UP000826656"/>
    </source>
</evidence>
<sequence length="742" mass="85372">MGRCVDMKKHKLFGMKSHDCHVFMQRLVPIAFRELLPKKVWEALTEMSLFFRDVTAIVIREEDMVRLQQEILEILCKLERVFPPSFFDSMEHLPVHLAYKAMLAGPVQYRWMYPFERNLRKYKYNVRNKAHVEGCICNAYIVDEGSSFCSHYFEPHVYTRHRKVPRNDDGGIGEQDRYNGNLSIFTYPGRGFGELNRRYLTEEELKAAHNYILLNCREVQPYVEKFIDSLHQNFPRITEQEVDKKLDEDFASWFTRYARVHIYNQFIKALAEGPCRSAKQYTGYNANDFKFHTKGRSFSRASDNSGVCIKGTNYSADDNDYYKGSTPIKRTVIFKCEWFDPTPNVGMKIHPQYKLVDINHKRKFKKYEPFVLAMQAAQVYYASYPSLRRDKNDWWAVCKTKARGIVVMPPSYLSSPLVDVAEPFQCDGDGLRFDVVYGTKGGGCTKKIFWRKNIRSSDISSSFTPDQAPSLPEVPTPVMPDSVVVNISVPSSSVGIQTPRNDIVSTTSSNTTDDTRTRIEIVLGCLEPSNDVSRAITKIFKEKLDTEGYDWKSVTPEIKDFYWEEFKATVLGRPPYPHELLKKTHTKRNDEFVDLKSKSTYDAVISKITSASQLVDESGESPTVDFSKIYMDEVGGVKKACIYGLGSQAIFYENVGSSSASTSQPQDCSFDARVKEYVQEMKEEMKHEMREEMREELREEMKTEMQLEMQEQVDKILQERLPILIAGLPKPPAGTPPTGTPH</sequence>
<protein>
    <recommendedName>
        <fullName evidence="6">DUF4218 domain-containing protein</fullName>
    </recommendedName>
</protein>
<organism evidence="4 5">
    <name type="scientific">Solanum tuberosum</name>
    <name type="common">Potato</name>
    <dbReference type="NCBI Taxonomy" id="4113"/>
    <lineage>
        <taxon>Eukaryota</taxon>
        <taxon>Viridiplantae</taxon>
        <taxon>Streptophyta</taxon>
        <taxon>Embryophyta</taxon>
        <taxon>Tracheophyta</taxon>
        <taxon>Spermatophyta</taxon>
        <taxon>Magnoliopsida</taxon>
        <taxon>eudicotyledons</taxon>
        <taxon>Gunneridae</taxon>
        <taxon>Pentapetalae</taxon>
        <taxon>asterids</taxon>
        <taxon>lamiids</taxon>
        <taxon>Solanales</taxon>
        <taxon>Solanaceae</taxon>
        <taxon>Solanoideae</taxon>
        <taxon>Solaneae</taxon>
        <taxon>Solanum</taxon>
    </lineage>
</organism>
<evidence type="ECO:0000256" key="1">
    <source>
        <dbReference type="SAM" id="Coils"/>
    </source>
</evidence>